<evidence type="ECO:0000313" key="5">
    <source>
        <dbReference type="Proteomes" id="UP001320715"/>
    </source>
</evidence>
<dbReference type="InterPro" id="IPR050469">
    <property type="entry name" value="Diguanylate_Cyclase"/>
</dbReference>
<accession>A0ABT1CUH6</accession>
<feature type="domain" description="GGDEF" evidence="3">
    <location>
        <begin position="329"/>
        <end position="461"/>
    </location>
</feature>
<dbReference type="CDD" id="cd01949">
    <property type="entry name" value="GGDEF"/>
    <property type="match status" value="1"/>
</dbReference>
<proteinExistence type="predicted"/>
<evidence type="ECO:0000259" key="3">
    <source>
        <dbReference type="PROSITE" id="PS50887"/>
    </source>
</evidence>
<dbReference type="SMART" id="SM00065">
    <property type="entry name" value="GAF"/>
    <property type="match status" value="1"/>
</dbReference>
<dbReference type="InterPro" id="IPR043128">
    <property type="entry name" value="Rev_trsase/Diguanyl_cyclase"/>
</dbReference>
<dbReference type="PANTHER" id="PTHR45138">
    <property type="entry name" value="REGULATORY COMPONENTS OF SENSORY TRANSDUCTION SYSTEM"/>
    <property type="match status" value="1"/>
</dbReference>
<dbReference type="PROSITE" id="PS50887">
    <property type="entry name" value="GGDEF"/>
    <property type="match status" value="1"/>
</dbReference>
<gene>
    <name evidence="4" type="ORF">GTW23_16805</name>
</gene>
<dbReference type="Gene3D" id="3.30.450.20">
    <property type="entry name" value="PAS domain"/>
    <property type="match status" value="1"/>
</dbReference>
<dbReference type="InterPro" id="IPR029787">
    <property type="entry name" value="Nucleotide_cyclase"/>
</dbReference>
<sequence length="461" mass="51993">MPFYPLPAQEMERLEKLRSYEILDSLPEEAHVRITRLAAKTFNVPIAAISLIEGDKLWFKAHIGNAYNEISRKLTFCAHAICQDEVFVVEDATKDPRFSDNPYVTGAPHLRFYAGAPLRASGGLNLGTVNILDTKPRTITDDERESLADLAAMVIDSFEMRQLLNRANAAERRFIDAMESLPNGFVLYDKDDRLVICNERYREIYAESAKYIVPGASFEEIIRNGVENGQYPDAIGNEEAWIAERLEMHQNPGEPIEQHLPGDTWLRVQERRTSEGGLVGFRFDITELKRQERELIRLAWTDSLTDAMNRHRFMDLAGKEIERTKRRNGELSLLLLDADHFKQINDKYGHAAGDAILKGLVERWTRSLRSHDLIGRIGGEEFSILLPEANAANAICTANRLRKEIAEVPFAFEGQLLRVTVSIGVATLAAGEDLPSLMQRADRALYRAKEAGRDEVIASAA</sequence>
<comment type="caution">
    <text evidence="4">The sequence shown here is derived from an EMBL/GenBank/DDBJ whole genome shotgun (WGS) entry which is preliminary data.</text>
</comment>
<evidence type="ECO:0000256" key="1">
    <source>
        <dbReference type="ARBA" id="ARBA00012528"/>
    </source>
</evidence>
<dbReference type="RefSeq" id="WP_252916631.1">
    <property type="nucleotide sequence ID" value="NZ_JAAAML010000003.1"/>
</dbReference>
<dbReference type="Pfam" id="PF12860">
    <property type="entry name" value="PAS_7"/>
    <property type="match status" value="1"/>
</dbReference>
<dbReference type="SUPFAM" id="SSF55073">
    <property type="entry name" value="Nucleotide cyclase"/>
    <property type="match status" value="1"/>
</dbReference>
<dbReference type="SMART" id="SM00267">
    <property type="entry name" value="GGDEF"/>
    <property type="match status" value="1"/>
</dbReference>
<evidence type="ECO:0000313" key="4">
    <source>
        <dbReference type="EMBL" id="MCO6409845.1"/>
    </source>
</evidence>
<dbReference type="Gene3D" id="3.30.70.270">
    <property type="match status" value="1"/>
</dbReference>
<organism evidence="4 5">
    <name type="scientific">Hoeflea alexandrii</name>
    <dbReference type="NCBI Taxonomy" id="288436"/>
    <lineage>
        <taxon>Bacteria</taxon>
        <taxon>Pseudomonadati</taxon>
        <taxon>Pseudomonadota</taxon>
        <taxon>Alphaproteobacteria</taxon>
        <taxon>Hyphomicrobiales</taxon>
        <taxon>Rhizobiaceae</taxon>
        <taxon>Hoeflea</taxon>
    </lineage>
</organism>
<dbReference type="PANTHER" id="PTHR45138:SF9">
    <property type="entry name" value="DIGUANYLATE CYCLASE DGCM-RELATED"/>
    <property type="match status" value="1"/>
</dbReference>
<protein>
    <recommendedName>
        <fullName evidence="1">diguanylate cyclase</fullName>
        <ecNumber evidence="1">2.7.7.65</ecNumber>
    </recommendedName>
</protein>
<dbReference type="SUPFAM" id="SSF55785">
    <property type="entry name" value="PYP-like sensor domain (PAS domain)"/>
    <property type="match status" value="1"/>
</dbReference>
<comment type="catalytic activity">
    <reaction evidence="2">
        <text>2 GTP = 3',3'-c-di-GMP + 2 diphosphate</text>
        <dbReference type="Rhea" id="RHEA:24898"/>
        <dbReference type="ChEBI" id="CHEBI:33019"/>
        <dbReference type="ChEBI" id="CHEBI:37565"/>
        <dbReference type="ChEBI" id="CHEBI:58805"/>
        <dbReference type="EC" id="2.7.7.65"/>
    </reaction>
</comment>
<dbReference type="EMBL" id="JAAAML010000003">
    <property type="protein sequence ID" value="MCO6409845.1"/>
    <property type="molecule type" value="Genomic_DNA"/>
</dbReference>
<dbReference type="InterPro" id="IPR003018">
    <property type="entry name" value="GAF"/>
</dbReference>
<dbReference type="Gene3D" id="3.30.450.40">
    <property type="match status" value="1"/>
</dbReference>
<dbReference type="InterPro" id="IPR035965">
    <property type="entry name" value="PAS-like_dom_sf"/>
</dbReference>
<reference evidence="4 5" key="1">
    <citation type="submission" date="2020-01" db="EMBL/GenBank/DDBJ databases">
        <title>Genomes of bacteria type strains.</title>
        <authorList>
            <person name="Chen J."/>
            <person name="Zhu S."/>
            <person name="Yang J."/>
        </authorList>
    </citation>
    <scope>NUCLEOTIDE SEQUENCE [LARGE SCALE GENOMIC DNA]</scope>
    <source>
        <strain evidence="4 5">DSM 16655</strain>
    </source>
</reference>
<dbReference type="Proteomes" id="UP001320715">
    <property type="component" value="Unassembled WGS sequence"/>
</dbReference>
<dbReference type="EC" id="2.7.7.65" evidence="1"/>
<keyword evidence="5" id="KW-1185">Reference proteome</keyword>
<name>A0ABT1CUH6_9HYPH</name>
<evidence type="ECO:0000256" key="2">
    <source>
        <dbReference type="ARBA" id="ARBA00034247"/>
    </source>
</evidence>
<dbReference type="SUPFAM" id="SSF55781">
    <property type="entry name" value="GAF domain-like"/>
    <property type="match status" value="1"/>
</dbReference>
<dbReference type="Pfam" id="PF01590">
    <property type="entry name" value="GAF"/>
    <property type="match status" value="1"/>
</dbReference>
<dbReference type="InterPro" id="IPR029016">
    <property type="entry name" value="GAF-like_dom_sf"/>
</dbReference>
<dbReference type="NCBIfam" id="TIGR00254">
    <property type="entry name" value="GGDEF"/>
    <property type="match status" value="1"/>
</dbReference>
<dbReference type="InterPro" id="IPR000160">
    <property type="entry name" value="GGDEF_dom"/>
</dbReference>
<dbReference type="Pfam" id="PF00990">
    <property type="entry name" value="GGDEF"/>
    <property type="match status" value="1"/>
</dbReference>